<keyword evidence="1" id="KW-1133">Transmembrane helix</keyword>
<keyword evidence="1" id="KW-0472">Membrane</keyword>
<comment type="caution">
    <text evidence="2">The sequence shown here is derived from an EMBL/GenBank/DDBJ whole genome shotgun (WGS) entry which is preliminary data.</text>
</comment>
<feature type="transmembrane region" description="Helical" evidence="1">
    <location>
        <begin position="6"/>
        <end position="24"/>
    </location>
</feature>
<sequence length="176" mass="21106">MYDIYTIADYAQLFFIVLGLLMSWKVATARWFFLSYLAVIIINMVMFSITIAWNTHYYIFQAFLNIVFILPIVYRRDLALFFYSKTGLNFYQRVYEKQKLSTQECMILLIFSLALVVNISTWLEVLAYKYYWIDNAYFKLYFRDNIILLIQLALCGCLLMYATKAESRELKYESIR</sequence>
<gene>
    <name evidence="2" type="ORF">PCIT_a1173</name>
</gene>
<dbReference type="EMBL" id="AHBZ03000012">
    <property type="protein sequence ID" value="KAF7775074.1"/>
    <property type="molecule type" value="Genomic_DNA"/>
</dbReference>
<feature type="transmembrane region" description="Helical" evidence="1">
    <location>
        <begin position="57"/>
        <end position="74"/>
    </location>
</feature>
<evidence type="ECO:0000313" key="3">
    <source>
        <dbReference type="Proteomes" id="UP000016487"/>
    </source>
</evidence>
<accession>A0AAD4AM56</accession>
<organism evidence="2 3">
    <name type="scientific">Pseudoalteromonas citrea</name>
    <dbReference type="NCBI Taxonomy" id="43655"/>
    <lineage>
        <taxon>Bacteria</taxon>
        <taxon>Pseudomonadati</taxon>
        <taxon>Pseudomonadota</taxon>
        <taxon>Gammaproteobacteria</taxon>
        <taxon>Alteromonadales</taxon>
        <taxon>Pseudoalteromonadaceae</taxon>
        <taxon>Pseudoalteromonas</taxon>
    </lineage>
</organism>
<reference evidence="2" key="2">
    <citation type="submission" date="2015-03" db="EMBL/GenBank/DDBJ databases">
        <title>Genome sequence of Pseudoalteromonas citrea.</title>
        <authorList>
            <person name="Xie B.-B."/>
            <person name="Rong J.-C."/>
            <person name="Qin Q.-L."/>
            <person name="Zhang Y.-Z."/>
        </authorList>
    </citation>
    <scope>NUCLEOTIDE SEQUENCE</scope>
    <source>
        <strain evidence="2">DSM 8771</strain>
    </source>
</reference>
<feature type="transmembrane region" description="Helical" evidence="1">
    <location>
        <begin position="31"/>
        <end position="51"/>
    </location>
</feature>
<dbReference type="AlphaFoldDB" id="A0AAD4AM56"/>
<dbReference type="RefSeq" id="WP_010364639.1">
    <property type="nucleotide sequence ID" value="NZ_AHBZ03000012.1"/>
</dbReference>
<proteinExistence type="predicted"/>
<dbReference type="Proteomes" id="UP000016487">
    <property type="component" value="Unassembled WGS sequence"/>
</dbReference>
<name>A0AAD4AM56_9GAMM</name>
<keyword evidence="1" id="KW-0812">Transmembrane</keyword>
<feature type="transmembrane region" description="Helical" evidence="1">
    <location>
        <begin position="145"/>
        <end position="162"/>
    </location>
</feature>
<feature type="transmembrane region" description="Helical" evidence="1">
    <location>
        <begin position="105"/>
        <end position="125"/>
    </location>
</feature>
<protein>
    <submittedName>
        <fullName evidence="2">Uncharacterized protein</fullName>
    </submittedName>
</protein>
<evidence type="ECO:0000313" key="2">
    <source>
        <dbReference type="EMBL" id="KAF7775074.1"/>
    </source>
</evidence>
<reference evidence="2" key="1">
    <citation type="journal article" date="2012" name="J. Bacteriol.">
        <title>Genome sequences of type strains of seven species of the marine bacterium Pseudoalteromonas.</title>
        <authorList>
            <person name="Xie B.B."/>
            <person name="Shu Y.L."/>
            <person name="Qin Q.L."/>
            <person name="Rong J.C."/>
            <person name="Zhang X.Y."/>
            <person name="Chen X.L."/>
            <person name="Shi M."/>
            <person name="He H.L."/>
            <person name="Zhou B.C."/>
            <person name="Zhang Y.Z."/>
        </authorList>
    </citation>
    <scope>NUCLEOTIDE SEQUENCE</scope>
    <source>
        <strain evidence="2">DSM 8771</strain>
    </source>
</reference>
<evidence type="ECO:0000256" key="1">
    <source>
        <dbReference type="SAM" id="Phobius"/>
    </source>
</evidence>